<evidence type="ECO:0000256" key="7">
    <source>
        <dbReference type="ARBA" id="ARBA00022741"/>
    </source>
</evidence>
<keyword evidence="5 14" id="KW-0436">Ligase</keyword>
<keyword evidence="11 14" id="KW-0131">Cell cycle</keyword>
<comment type="caution">
    <text evidence="18">The sequence shown here is derived from an EMBL/GenBank/DDBJ whole genome shotgun (WGS) entry which is preliminary data.</text>
</comment>
<evidence type="ECO:0000256" key="14">
    <source>
        <dbReference type="HAMAP-Rule" id="MF_00046"/>
    </source>
</evidence>
<dbReference type="Pfam" id="PF08245">
    <property type="entry name" value="Mur_ligase_M"/>
    <property type="match status" value="1"/>
</dbReference>
<dbReference type="InterPro" id="IPR036565">
    <property type="entry name" value="Mur-like_cat_sf"/>
</dbReference>
<name>A0A2S7KM29_9FLAO</name>
<evidence type="ECO:0000256" key="13">
    <source>
        <dbReference type="ARBA" id="ARBA00047833"/>
    </source>
</evidence>
<gene>
    <name evidence="14" type="primary">murC</name>
    <name evidence="18" type="ORF">BST85_01285</name>
</gene>
<dbReference type="GO" id="GO:0005524">
    <property type="term" value="F:ATP binding"/>
    <property type="evidence" value="ECO:0007669"/>
    <property type="project" value="UniProtKB-UniRule"/>
</dbReference>
<dbReference type="InterPro" id="IPR013221">
    <property type="entry name" value="Mur_ligase_cen"/>
</dbReference>
<reference evidence="18 19" key="1">
    <citation type="submission" date="2016-11" db="EMBL/GenBank/DDBJ databases">
        <title>Trade-off between light-utilization and light-protection in marine flavobacteria.</title>
        <authorList>
            <person name="Kumagai Y."/>
        </authorList>
    </citation>
    <scope>NUCLEOTIDE SEQUENCE [LARGE SCALE GENOMIC DNA]</scope>
    <source>
        <strain evidence="18 19">NBRC 107741</strain>
    </source>
</reference>
<keyword evidence="9 14" id="KW-0133">Cell shape</keyword>
<evidence type="ECO:0000256" key="11">
    <source>
        <dbReference type="ARBA" id="ARBA00023306"/>
    </source>
</evidence>
<evidence type="ECO:0000256" key="2">
    <source>
        <dbReference type="ARBA" id="ARBA00004752"/>
    </source>
</evidence>
<evidence type="ECO:0000313" key="19">
    <source>
        <dbReference type="Proteomes" id="UP000239800"/>
    </source>
</evidence>
<feature type="binding site" evidence="14">
    <location>
        <begin position="119"/>
        <end position="125"/>
    </location>
    <ligand>
        <name>ATP</name>
        <dbReference type="ChEBI" id="CHEBI:30616"/>
    </ligand>
</feature>
<dbReference type="InterPro" id="IPR005758">
    <property type="entry name" value="UDP-N-AcMur_Ala_ligase_MurC"/>
</dbReference>
<evidence type="ECO:0000256" key="5">
    <source>
        <dbReference type="ARBA" id="ARBA00022598"/>
    </source>
</evidence>
<dbReference type="PANTHER" id="PTHR43445">
    <property type="entry name" value="UDP-N-ACETYLMURAMATE--L-ALANINE LIGASE-RELATED"/>
    <property type="match status" value="1"/>
</dbReference>
<dbReference type="RefSeq" id="WP_104811606.1">
    <property type="nucleotide sequence ID" value="NZ_MQUB01000001.1"/>
</dbReference>
<dbReference type="HAMAP" id="MF_00046">
    <property type="entry name" value="MurC"/>
    <property type="match status" value="1"/>
</dbReference>
<dbReference type="EC" id="6.3.2.8" evidence="3 14"/>
<keyword evidence="6 14" id="KW-0132">Cell division</keyword>
<comment type="subcellular location">
    <subcellularLocation>
        <location evidence="1 14">Cytoplasm</location>
    </subcellularLocation>
</comment>
<evidence type="ECO:0000256" key="8">
    <source>
        <dbReference type="ARBA" id="ARBA00022840"/>
    </source>
</evidence>
<keyword evidence="7 14" id="KW-0547">Nucleotide-binding</keyword>
<comment type="catalytic activity">
    <reaction evidence="13 14">
        <text>UDP-N-acetyl-alpha-D-muramate + L-alanine + ATP = UDP-N-acetyl-alpha-D-muramoyl-L-alanine + ADP + phosphate + H(+)</text>
        <dbReference type="Rhea" id="RHEA:23372"/>
        <dbReference type="ChEBI" id="CHEBI:15378"/>
        <dbReference type="ChEBI" id="CHEBI:30616"/>
        <dbReference type="ChEBI" id="CHEBI:43474"/>
        <dbReference type="ChEBI" id="CHEBI:57972"/>
        <dbReference type="ChEBI" id="CHEBI:70757"/>
        <dbReference type="ChEBI" id="CHEBI:83898"/>
        <dbReference type="ChEBI" id="CHEBI:456216"/>
        <dbReference type="EC" id="6.3.2.8"/>
    </reaction>
</comment>
<proteinExistence type="inferred from homology"/>
<comment type="similarity">
    <text evidence="14">Belongs to the MurCDEF family.</text>
</comment>
<evidence type="ECO:0000256" key="12">
    <source>
        <dbReference type="ARBA" id="ARBA00023316"/>
    </source>
</evidence>
<feature type="domain" description="Mur ligase central" evidence="17">
    <location>
        <begin position="117"/>
        <end position="285"/>
    </location>
</feature>
<evidence type="ECO:0000259" key="16">
    <source>
        <dbReference type="Pfam" id="PF02875"/>
    </source>
</evidence>
<dbReference type="Gene3D" id="3.40.1190.10">
    <property type="entry name" value="Mur-like, catalytic domain"/>
    <property type="match status" value="1"/>
</dbReference>
<organism evidence="18 19">
    <name type="scientific">Aureitalea marina</name>
    <dbReference type="NCBI Taxonomy" id="930804"/>
    <lineage>
        <taxon>Bacteria</taxon>
        <taxon>Pseudomonadati</taxon>
        <taxon>Bacteroidota</taxon>
        <taxon>Flavobacteriia</taxon>
        <taxon>Flavobacteriales</taxon>
        <taxon>Flavobacteriaceae</taxon>
        <taxon>Aureitalea</taxon>
    </lineage>
</organism>
<keyword evidence="4 14" id="KW-0963">Cytoplasm</keyword>
<dbReference type="Pfam" id="PF02875">
    <property type="entry name" value="Mur_ligase_C"/>
    <property type="match status" value="1"/>
</dbReference>
<dbReference type="GO" id="GO:0008763">
    <property type="term" value="F:UDP-N-acetylmuramate-L-alanine ligase activity"/>
    <property type="evidence" value="ECO:0007669"/>
    <property type="project" value="UniProtKB-UniRule"/>
</dbReference>
<dbReference type="EMBL" id="MQUB01000001">
    <property type="protein sequence ID" value="PQB03684.1"/>
    <property type="molecule type" value="Genomic_DNA"/>
</dbReference>
<evidence type="ECO:0000259" key="17">
    <source>
        <dbReference type="Pfam" id="PF08245"/>
    </source>
</evidence>
<keyword evidence="10 14" id="KW-0573">Peptidoglycan synthesis</keyword>
<evidence type="ECO:0000256" key="4">
    <source>
        <dbReference type="ARBA" id="ARBA00022490"/>
    </source>
</evidence>
<dbReference type="InterPro" id="IPR000713">
    <property type="entry name" value="Mur_ligase_N"/>
</dbReference>
<dbReference type="GO" id="GO:0009252">
    <property type="term" value="P:peptidoglycan biosynthetic process"/>
    <property type="evidence" value="ECO:0007669"/>
    <property type="project" value="UniProtKB-UniRule"/>
</dbReference>
<protein>
    <recommendedName>
        <fullName evidence="3 14">UDP-N-acetylmuramate--L-alanine ligase</fullName>
        <ecNumber evidence="3 14">6.3.2.8</ecNumber>
    </recommendedName>
    <alternativeName>
        <fullName evidence="14">UDP-N-acetylmuramoyl-L-alanine synthetase</fullName>
    </alternativeName>
</protein>
<dbReference type="Pfam" id="PF01225">
    <property type="entry name" value="Mur_ligase"/>
    <property type="match status" value="1"/>
</dbReference>
<dbReference type="OrthoDB" id="9804126at2"/>
<evidence type="ECO:0000313" key="18">
    <source>
        <dbReference type="EMBL" id="PQB03684.1"/>
    </source>
</evidence>
<evidence type="ECO:0000256" key="9">
    <source>
        <dbReference type="ARBA" id="ARBA00022960"/>
    </source>
</evidence>
<dbReference type="InterPro" id="IPR050061">
    <property type="entry name" value="MurCDEF_pg_biosynth"/>
</dbReference>
<dbReference type="SUPFAM" id="SSF53244">
    <property type="entry name" value="MurD-like peptide ligases, peptide-binding domain"/>
    <property type="match status" value="1"/>
</dbReference>
<feature type="domain" description="Mur ligase C-terminal" evidence="16">
    <location>
        <begin position="308"/>
        <end position="390"/>
    </location>
</feature>
<feature type="domain" description="Mur ligase N-terminal catalytic" evidence="15">
    <location>
        <begin position="12"/>
        <end position="110"/>
    </location>
</feature>
<comment type="pathway">
    <text evidence="2 14">Cell wall biogenesis; peptidoglycan biosynthesis.</text>
</comment>
<dbReference type="GO" id="GO:0051301">
    <property type="term" value="P:cell division"/>
    <property type="evidence" value="ECO:0007669"/>
    <property type="project" value="UniProtKB-KW"/>
</dbReference>
<dbReference type="PANTHER" id="PTHR43445:SF3">
    <property type="entry name" value="UDP-N-ACETYLMURAMATE--L-ALANINE LIGASE"/>
    <property type="match status" value="1"/>
</dbReference>
<dbReference type="Proteomes" id="UP000239800">
    <property type="component" value="Unassembled WGS sequence"/>
</dbReference>
<dbReference type="Gene3D" id="3.90.190.20">
    <property type="entry name" value="Mur ligase, C-terminal domain"/>
    <property type="match status" value="1"/>
</dbReference>
<dbReference type="GO" id="GO:0071555">
    <property type="term" value="P:cell wall organization"/>
    <property type="evidence" value="ECO:0007669"/>
    <property type="project" value="UniProtKB-KW"/>
</dbReference>
<evidence type="ECO:0000256" key="10">
    <source>
        <dbReference type="ARBA" id="ARBA00022984"/>
    </source>
</evidence>
<keyword evidence="12 14" id="KW-0961">Cell wall biogenesis/degradation</keyword>
<evidence type="ECO:0000256" key="6">
    <source>
        <dbReference type="ARBA" id="ARBA00022618"/>
    </source>
</evidence>
<accession>A0A2S7KM29</accession>
<dbReference type="InterPro" id="IPR004101">
    <property type="entry name" value="Mur_ligase_C"/>
</dbReference>
<dbReference type="SUPFAM" id="SSF51984">
    <property type="entry name" value="MurCD N-terminal domain"/>
    <property type="match status" value="1"/>
</dbReference>
<dbReference type="Gene3D" id="3.40.50.720">
    <property type="entry name" value="NAD(P)-binding Rossmann-like Domain"/>
    <property type="match status" value="1"/>
</dbReference>
<dbReference type="GO" id="GO:0008360">
    <property type="term" value="P:regulation of cell shape"/>
    <property type="evidence" value="ECO:0007669"/>
    <property type="project" value="UniProtKB-KW"/>
</dbReference>
<evidence type="ECO:0000259" key="15">
    <source>
        <dbReference type="Pfam" id="PF01225"/>
    </source>
</evidence>
<dbReference type="InterPro" id="IPR036615">
    <property type="entry name" value="Mur_ligase_C_dom_sf"/>
</dbReference>
<keyword evidence="8 14" id="KW-0067">ATP-binding</keyword>
<sequence length="450" mass="50020">MKGLKHIDELFFIGIGGIGMSALARYFNARGYAVSGYDRTRSPITEQLEEEGITINYLDIVSPEMHGWRPENVRVIYTPAIPTSNTIFTHFENSGFELLKRADLLQLVTAQTNCLAVAGTHGKTTTSAILGHLMAACDMPVTAFLGGILENYQSNFIDQGDSWTVVEADEFDRSFLKLSPWAACITTVDADHLDIYGSADELTNTFRQFSALITENDRLLVGLDSGLDGSTVAVDQPADYYATNIRISKGSYLFDLITPHTKLEDLVFHLPGHHNLHNAVNALGLAILAGAPTDRLPEALFNFKGVHRRFSYRIRREDLILIDDYAHHPTEINALFQAVDEMYPGERKLIVFQPHLYSRTRDFAAGFANSLNQFDQVVLLDIYPAREEPIEGVTSDWLMGLMKHPDAALVRKEELPETISNSNCMIKLMVGAGDIGEEVSKITQVLSYAS</sequence>
<dbReference type="AlphaFoldDB" id="A0A2S7KM29"/>
<comment type="function">
    <text evidence="14">Cell wall formation.</text>
</comment>
<evidence type="ECO:0000256" key="1">
    <source>
        <dbReference type="ARBA" id="ARBA00004496"/>
    </source>
</evidence>
<dbReference type="GO" id="GO:0005737">
    <property type="term" value="C:cytoplasm"/>
    <property type="evidence" value="ECO:0007669"/>
    <property type="project" value="UniProtKB-SubCell"/>
</dbReference>
<keyword evidence="19" id="KW-1185">Reference proteome</keyword>
<dbReference type="SUPFAM" id="SSF53623">
    <property type="entry name" value="MurD-like peptide ligases, catalytic domain"/>
    <property type="match status" value="1"/>
</dbReference>
<evidence type="ECO:0000256" key="3">
    <source>
        <dbReference type="ARBA" id="ARBA00012211"/>
    </source>
</evidence>
<dbReference type="UniPathway" id="UPA00219"/>